<dbReference type="EMBL" id="BGZK01000039">
    <property type="protein sequence ID" value="GBP10098.1"/>
    <property type="molecule type" value="Genomic_DNA"/>
</dbReference>
<protein>
    <submittedName>
        <fullName evidence="1">Uncharacterized protein</fullName>
    </submittedName>
</protein>
<keyword evidence="2" id="KW-1185">Reference proteome</keyword>
<sequence length="105" mass="11490">MKADQVPAPDPLRGSPIALITLGYIMCVRQVGGQSGPHKSPSGVARADGLTHGRRIASTLQINYANSMRCRLGFESVSNVFAARSRLRFEKCRFPTRKGVVFDSR</sequence>
<accession>A0A4C1T9D3</accession>
<dbReference type="AlphaFoldDB" id="A0A4C1T9D3"/>
<proteinExistence type="predicted"/>
<name>A0A4C1T9D3_EUMVA</name>
<reference evidence="1 2" key="1">
    <citation type="journal article" date="2019" name="Commun. Biol.">
        <title>The bagworm genome reveals a unique fibroin gene that provides high tensile strength.</title>
        <authorList>
            <person name="Kono N."/>
            <person name="Nakamura H."/>
            <person name="Ohtoshi R."/>
            <person name="Tomita M."/>
            <person name="Numata K."/>
            <person name="Arakawa K."/>
        </authorList>
    </citation>
    <scope>NUCLEOTIDE SEQUENCE [LARGE SCALE GENOMIC DNA]</scope>
</reference>
<evidence type="ECO:0000313" key="2">
    <source>
        <dbReference type="Proteomes" id="UP000299102"/>
    </source>
</evidence>
<dbReference type="Proteomes" id="UP000299102">
    <property type="component" value="Unassembled WGS sequence"/>
</dbReference>
<organism evidence="1 2">
    <name type="scientific">Eumeta variegata</name>
    <name type="common">Bagworm moth</name>
    <name type="synonym">Eumeta japonica</name>
    <dbReference type="NCBI Taxonomy" id="151549"/>
    <lineage>
        <taxon>Eukaryota</taxon>
        <taxon>Metazoa</taxon>
        <taxon>Ecdysozoa</taxon>
        <taxon>Arthropoda</taxon>
        <taxon>Hexapoda</taxon>
        <taxon>Insecta</taxon>
        <taxon>Pterygota</taxon>
        <taxon>Neoptera</taxon>
        <taxon>Endopterygota</taxon>
        <taxon>Lepidoptera</taxon>
        <taxon>Glossata</taxon>
        <taxon>Ditrysia</taxon>
        <taxon>Tineoidea</taxon>
        <taxon>Psychidae</taxon>
        <taxon>Oiketicinae</taxon>
        <taxon>Eumeta</taxon>
    </lineage>
</organism>
<evidence type="ECO:0000313" key="1">
    <source>
        <dbReference type="EMBL" id="GBP10098.1"/>
    </source>
</evidence>
<gene>
    <name evidence="1" type="ORF">EVAR_77523_1</name>
</gene>
<comment type="caution">
    <text evidence="1">The sequence shown here is derived from an EMBL/GenBank/DDBJ whole genome shotgun (WGS) entry which is preliminary data.</text>
</comment>